<accession>Q4SLU7</accession>
<organism evidence="7">
    <name type="scientific">Tetraodon nigroviridis</name>
    <name type="common">Spotted green pufferfish</name>
    <name type="synonym">Chelonodon nigroviridis</name>
    <dbReference type="NCBI Taxonomy" id="99883"/>
    <lineage>
        <taxon>Eukaryota</taxon>
        <taxon>Metazoa</taxon>
        <taxon>Chordata</taxon>
        <taxon>Craniata</taxon>
        <taxon>Vertebrata</taxon>
        <taxon>Euteleostomi</taxon>
        <taxon>Actinopterygii</taxon>
        <taxon>Neopterygii</taxon>
        <taxon>Teleostei</taxon>
        <taxon>Neoteleostei</taxon>
        <taxon>Acanthomorphata</taxon>
        <taxon>Eupercaria</taxon>
        <taxon>Tetraodontiformes</taxon>
        <taxon>Tetradontoidea</taxon>
        <taxon>Tetraodontidae</taxon>
        <taxon>Tetraodon</taxon>
    </lineage>
</organism>
<proteinExistence type="predicted"/>
<name>Q4SLU7_TETNG</name>
<dbReference type="KEGG" id="tng:GSTEN00016063G001"/>
<evidence type="ECO:0000256" key="3">
    <source>
        <dbReference type="ARBA" id="ARBA00022777"/>
    </source>
</evidence>
<dbReference type="SUPFAM" id="SSF53613">
    <property type="entry name" value="Ribokinase-like"/>
    <property type="match status" value="1"/>
</dbReference>
<dbReference type="GO" id="GO:0005783">
    <property type="term" value="C:endoplasmic reticulum"/>
    <property type="evidence" value="ECO:0007669"/>
    <property type="project" value="TreeGrafter"/>
</dbReference>
<evidence type="ECO:0000313" key="7">
    <source>
        <dbReference type="EMBL" id="CAF98385.1"/>
    </source>
</evidence>
<dbReference type="GO" id="GO:0046872">
    <property type="term" value="F:metal ion binding"/>
    <property type="evidence" value="ECO:0007669"/>
    <property type="project" value="UniProtKB-KW"/>
</dbReference>
<evidence type="ECO:0000256" key="2">
    <source>
        <dbReference type="ARBA" id="ARBA00022723"/>
    </source>
</evidence>
<gene>
    <name evidence="7" type="ORF">GSTENG00016063001</name>
</gene>
<dbReference type="EMBL" id="CAAE01014555">
    <property type="protein sequence ID" value="CAF98385.1"/>
    <property type="molecule type" value="Genomic_DNA"/>
</dbReference>
<evidence type="ECO:0000256" key="4">
    <source>
        <dbReference type="ARBA" id="ARBA00022842"/>
    </source>
</evidence>
<evidence type="ECO:0000256" key="1">
    <source>
        <dbReference type="ARBA" id="ARBA00022679"/>
    </source>
</evidence>
<dbReference type="GO" id="GO:0043843">
    <property type="term" value="F:ADP-specific glucokinase activity"/>
    <property type="evidence" value="ECO:0007669"/>
    <property type="project" value="TreeGrafter"/>
</dbReference>
<dbReference type="Gene3D" id="3.40.1190.20">
    <property type="match status" value="1"/>
</dbReference>
<keyword evidence="4" id="KW-0460">Magnesium</keyword>
<dbReference type="AlphaFoldDB" id="Q4SLU7"/>
<dbReference type="InterPro" id="IPR007666">
    <property type="entry name" value="ADP_PFK/GK"/>
</dbReference>
<evidence type="ECO:0000256" key="5">
    <source>
        <dbReference type="ARBA" id="ARBA00023152"/>
    </source>
</evidence>
<protein>
    <submittedName>
        <fullName evidence="7">(spotted green pufferfish) hypothetical protein</fullName>
    </submittedName>
</protein>
<keyword evidence="2" id="KW-0479">Metal-binding</keyword>
<keyword evidence="3" id="KW-0418">Kinase</keyword>
<keyword evidence="6" id="KW-0732">Signal</keyword>
<dbReference type="PANTHER" id="PTHR21208:SF0">
    <property type="entry name" value="ADP-DEPENDENT GLUCOKINASE"/>
    <property type="match status" value="1"/>
</dbReference>
<keyword evidence="1" id="KW-0808">Transferase</keyword>
<dbReference type="GO" id="GO:0006096">
    <property type="term" value="P:glycolytic process"/>
    <property type="evidence" value="ECO:0007669"/>
    <property type="project" value="UniProtKB-KW"/>
</dbReference>
<feature type="non-terminal residue" evidence="7">
    <location>
        <position position="1"/>
    </location>
</feature>
<comment type="caution">
    <text evidence="7">The sequence shown here is derived from an EMBL/GenBank/DDBJ whole genome shotgun (WGS) entry which is preliminary data.</text>
</comment>
<feature type="signal peptide" evidence="6">
    <location>
        <begin position="1"/>
        <end position="23"/>
    </location>
</feature>
<reference evidence="7" key="1">
    <citation type="journal article" date="2004" name="Nature">
        <title>Genome duplication in the teleost fish Tetraodon nigroviridis reveals the early vertebrate proto-karyotype.</title>
        <authorList>
            <person name="Jaillon O."/>
            <person name="Aury J.-M."/>
            <person name="Brunet F."/>
            <person name="Petit J.-L."/>
            <person name="Stange-Thomann N."/>
            <person name="Mauceli E."/>
            <person name="Bouneau L."/>
            <person name="Fischer C."/>
            <person name="Ozouf-Costaz C."/>
            <person name="Bernot A."/>
            <person name="Nicaud S."/>
            <person name="Jaffe D."/>
            <person name="Fisher S."/>
            <person name="Lutfalla G."/>
            <person name="Dossat C."/>
            <person name="Segurens B."/>
            <person name="Dasilva C."/>
            <person name="Salanoubat M."/>
            <person name="Levy M."/>
            <person name="Boudet N."/>
            <person name="Castellano S."/>
            <person name="Anthouard V."/>
            <person name="Jubin C."/>
            <person name="Castelli V."/>
            <person name="Katinka M."/>
            <person name="Vacherie B."/>
            <person name="Biemont C."/>
            <person name="Skalli Z."/>
            <person name="Cattolico L."/>
            <person name="Poulain J."/>
            <person name="De Berardinis V."/>
            <person name="Cruaud C."/>
            <person name="Duprat S."/>
            <person name="Brottier P."/>
            <person name="Coutanceau J.-P."/>
            <person name="Gouzy J."/>
            <person name="Parra G."/>
            <person name="Lardier G."/>
            <person name="Chapple C."/>
            <person name="McKernan K.J."/>
            <person name="McEwan P."/>
            <person name="Bosak S."/>
            <person name="Kellis M."/>
            <person name="Volff J.-N."/>
            <person name="Guigo R."/>
            <person name="Zody M.C."/>
            <person name="Mesirov J."/>
            <person name="Lindblad-Toh K."/>
            <person name="Birren B."/>
            <person name="Nusbaum C."/>
            <person name="Kahn D."/>
            <person name="Robinson-Rechavi M."/>
            <person name="Laudet V."/>
            <person name="Schachter V."/>
            <person name="Quetier F."/>
            <person name="Saurin W."/>
            <person name="Scarpelli C."/>
            <person name="Wincker P."/>
            <person name="Lander E.S."/>
            <person name="Weissenbach J."/>
            <person name="Roest Crollius H."/>
        </authorList>
    </citation>
    <scope>NUCLEOTIDE SEQUENCE [LARGE SCALE GENOMIC DNA]</scope>
</reference>
<dbReference type="OrthoDB" id="5847021at2759"/>
<dbReference type="CDD" id="cd01938">
    <property type="entry name" value="ADPGK_ADPPFK"/>
    <property type="match status" value="1"/>
</dbReference>
<dbReference type="InterPro" id="IPR029056">
    <property type="entry name" value="Ribokinase-like"/>
</dbReference>
<feature type="chain" id="PRO_5004244088" evidence="6">
    <location>
        <begin position="24"/>
        <end position="523"/>
    </location>
</feature>
<dbReference type="PROSITE" id="PS51255">
    <property type="entry name" value="ADPK"/>
    <property type="match status" value="1"/>
</dbReference>
<dbReference type="PANTHER" id="PTHR21208">
    <property type="entry name" value="ADP-DEPENDENT GLUCOKINASE"/>
    <property type="match status" value="1"/>
</dbReference>
<dbReference type="GO" id="GO:0006006">
    <property type="term" value="P:glucose metabolic process"/>
    <property type="evidence" value="ECO:0007669"/>
    <property type="project" value="TreeGrafter"/>
</dbReference>
<reference evidence="7" key="2">
    <citation type="submission" date="2004-02" db="EMBL/GenBank/DDBJ databases">
        <authorList>
            <consortium name="Genoscope"/>
            <consortium name="Whitehead Institute Centre for Genome Research"/>
        </authorList>
    </citation>
    <scope>NUCLEOTIDE SEQUENCE</scope>
</reference>
<evidence type="ECO:0000256" key="6">
    <source>
        <dbReference type="SAM" id="SignalP"/>
    </source>
</evidence>
<dbReference type="Pfam" id="PF04587">
    <property type="entry name" value="ADP_PFK_GK"/>
    <property type="match status" value="2"/>
</dbReference>
<keyword evidence="5" id="KW-0324">Glycolysis</keyword>
<sequence length="523" mass="57770">MWRKASAAALLALAVGFFYHGSPNLPENVLRYISVPNFQSSSQNHNGQNRAEWIISAAWDTLITLPSRRWSRVAVGVNACVDVVVSGVGLLQALAVDPGTGADHEVLHSKEDLKEAFLHYMERGAAAERFFSDSEVFQRIARAAAEMFIVFLQLYVGGNAALIGQKLATYPDLMVQLQFTLIFIRVCKENVIVLLLPVFVSSQVLLCGPVGPKLHEMLDEQILVPAESLQETDEFHLILEYKEGEQWSSTRAPQANRFIFSHDVSNGEMSALEVFVASLDEFQPELVVLSGFHMMEGQGRQLWEGRLKEAIAAISDIRKDFPIHLELASMTDKDYMNRIMQEQVMPIVTSIGLNEQELLFLSQSGQGPHSDLAAWKGIPDVGQVSDILLWILEEHGRGDALSEADLTRIHFHTLAYHILATVEGHWGNQAAAVMAGARVASSQACGLQAVDVSKVELKAPLEFYSSHSEPREKLILDPAEPVTTWHRGSVTFHMTPVLVCTHPLRTVGLGDAISAEGLVYSEL</sequence>